<name>R7TF74_CAPTE</name>
<feature type="domain" description="VWFD" evidence="1">
    <location>
        <begin position="1"/>
        <end position="176"/>
    </location>
</feature>
<dbReference type="PROSITE" id="PS51233">
    <property type="entry name" value="VWFD"/>
    <property type="match status" value="1"/>
</dbReference>
<dbReference type="Proteomes" id="UP000014760">
    <property type="component" value="Unassembled WGS sequence"/>
</dbReference>
<evidence type="ECO:0000313" key="4">
    <source>
        <dbReference type="Proteomes" id="UP000014760"/>
    </source>
</evidence>
<dbReference type="HOGENOM" id="CLU_1526633_0_0_1"/>
<evidence type="ECO:0000313" key="2">
    <source>
        <dbReference type="EMBL" id="ELT92408.1"/>
    </source>
</evidence>
<protein>
    <recommendedName>
        <fullName evidence="1">VWFD domain-containing protein</fullName>
    </recommendedName>
</protein>
<dbReference type="AlphaFoldDB" id="R7TF74"/>
<evidence type="ECO:0000313" key="3">
    <source>
        <dbReference type="EnsemblMetazoa" id="CapteP203772"/>
    </source>
</evidence>
<proteinExistence type="predicted"/>
<evidence type="ECO:0000259" key="1">
    <source>
        <dbReference type="PROSITE" id="PS51233"/>
    </source>
</evidence>
<dbReference type="EMBL" id="KB310140">
    <property type="protein sequence ID" value="ELT92408.1"/>
    <property type="molecule type" value="Genomic_DNA"/>
</dbReference>
<accession>R7TF74</accession>
<gene>
    <name evidence="2" type="ORF">CAPTEDRAFT_203772</name>
</gene>
<dbReference type="EnsemblMetazoa" id="CapteT203772">
    <property type="protein sequence ID" value="CapteP203772"/>
    <property type="gene ID" value="CapteG203772"/>
</dbReference>
<sequence>MFNSDVDMLIRGSCFHVLMSNRCPGSADGTFKLVGTFEHAKPTLDRSFVKEMSLAFQLFDEREATSLFEQCPKIILTNKGSGHVVELTETSTGTHGSRACTPFPCPTTAESGVTGILLSQESNNDTKSFTISEGLQITWDCLNMAQISLGKDFAGSVCGLCGDLIIGRTSRFIAPR</sequence>
<keyword evidence="4" id="KW-1185">Reference proteome</keyword>
<organism evidence="2">
    <name type="scientific">Capitella teleta</name>
    <name type="common">Polychaete worm</name>
    <dbReference type="NCBI Taxonomy" id="283909"/>
    <lineage>
        <taxon>Eukaryota</taxon>
        <taxon>Metazoa</taxon>
        <taxon>Spiralia</taxon>
        <taxon>Lophotrochozoa</taxon>
        <taxon>Annelida</taxon>
        <taxon>Polychaeta</taxon>
        <taxon>Sedentaria</taxon>
        <taxon>Scolecida</taxon>
        <taxon>Capitellidae</taxon>
        <taxon>Capitella</taxon>
    </lineage>
</organism>
<dbReference type="InterPro" id="IPR001846">
    <property type="entry name" value="VWF_type-D"/>
</dbReference>
<reference evidence="4" key="1">
    <citation type="submission" date="2012-12" db="EMBL/GenBank/DDBJ databases">
        <authorList>
            <person name="Hellsten U."/>
            <person name="Grimwood J."/>
            <person name="Chapman J.A."/>
            <person name="Shapiro H."/>
            <person name="Aerts A."/>
            <person name="Otillar R.P."/>
            <person name="Terry A.Y."/>
            <person name="Boore J.L."/>
            <person name="Simakov O."/>
            <person name="Marletaz F."/>
            <person name="Cho S.-J."/>
            <person name="Edsinger-Gonzales E."/>
            <person name="Havlak P."/>
            <person name="Kuo D.-H."/>
            <person name="Larsson T."/>
            <person name="Lv J."/>
            <person name="Arendt D."/>
            <person name="Savage R."/>
            <person name="Osoegawa K."/>
            <person name="de Jong P."/>
            <person name="Lindberg D.R."/>
            <person name="Seaver E.C."/>
            <person name="Weisblat D.A."/>
            <person name="Putnam N.H."/>
            <person name="Grigoriev I.V."/>
            <person name="Rokhsar D.S."/>
        </authorList>
    </citation>
    <scope>NUCLEOTIDE SEQUENCE</scope>
    <source>
        <strain evidence="4">I ESC-2004</strain>
    </source>
</reference>
<reference evidence="3" key="3">
    <citation type="submission" date="2015-06" db="UniProtKB">
        <authorList>
            <consortium name="EnsemblMetazoa"/>
        </authorList>
    </citation>
    <scope>IDENTIFICATION</scope>
</reference>
<dbReference type="EMBL" id="AMQN01030500">
    <property type="status" value="NOT_ANNOTATED_CDS"/>
    <property type="molecule type" value="Genomic_DNA"/>
</dbReference>
<reference evidence="2 4" key="2">
    <citation type="journal article" date="2013" name="Nature">
        <title>Insights into bilaterian evolution from three spiralian genomes.</title>
        <authorList>
            <person name="Simakov O."/>
            <person name="Marletaz F."/>
            <person name="Cho S.J."/>
            <person name="Edsinger-Gonzales E."/>
            <person name="Havlak P."/>
            <person name="Hellsten U."/>
            <person name="Kuo D.H."/>
            <person name="Larsson T."/>
            <person name="Lv J."/>
            <person name="Arendt D."/>
            <person name="Savage R."/>
            <person name="Osoegawa K."/>
            <person name="de Jong P."/>
            <person name="Grimwood J."/>
            <person name="Chapman J.A."/>
            <person name="Shapiro H."/>
            <person name="Aerts A."/>
            <person name="Otillar R.P."/>
            <person name="Terry A.Y."/>
            <person name="Boore J.L."/>
            <person name="Grigoriev I.V."/>
            <person name="Lindberg D.R."/>
            <person name="Seaver E.C."/>
            <person name="Weisblat D.A."/>
            <person name="Putnam N.H."/>
            <person name="Rokhsar D.S."/>
        </authorList>
    </citation>
    <scope>NUCLEOTIDE SEQUENCE</scope>
    <source>
        <strain evidence="2 4">I ESC-2004</strain>
    </source>
</reference>